<dbReference type="InterPro" id="IPR051907">
    <property type="entry name" value="DoxX-like_oxidoreductase"/>
</dbReference>
<feature type="transmembrane region" description="Helical" evidence="7">
    <location>
        <begin position="84"/>
        <end position="107"/>
    </location>
</feature>
<gene>
    <name evidence="8" type="ORF">FHS55_004439</name>
</gene>
<dbReference type="PANTHER" id="PTHR33452:SF1">
    <property type="entry name" value="INNER MEMBRANE PROTEIN YPHA-RELATED"/>
    <property type="match status" value="1"/>
</dbReference>
<evidence type="ECO:0000256" key="5">
    <source>
        <dbReference type="ARBA" id="ARBA00022989"/>
    </source>
</evidence>
<dbReference type="AlphaFoldDB" id="A0A839ZGW8"/>
<reference evidence="8 9" key="1">
    <citation type="submission" date="2020-08" db="EMBL/GenBank/DDBJ databases">
        <title>Genomic Encyclopedia of Type Strains, Phase IV (KMG-IV): sequencing the most valuable type-strain genomes for metagenomic binning, comparative biology and taxonomic classification.</title>
        <authorList>
            <person name="Goeker M."/>
        </authorList>
    </citation>
    <scope>NUCLEOTIDE SEQUENCE [LARGE SCALE GENOMIC DNA]</scope>
    <source>
        <strain evidence="8 9">DSM 5895</strain>
    </source>
</reference>
<evidence type="ECO:0000313" key="8">
    <source>
        <dbReference type="EMBL" id="MBB3773795.1"/>
    </source>
</evidence>
<comment type="subcellular location">
    <subcellularLocation>
        <location evidence="1">Cell membrane</location>
        <topology evidence="1">Multi-pass membrane protein</topology>
    </subcellularLocation>
</comment>
<comment type="similarity">
    <text evidence="2">Belongs to the DoxX family.</text>
</comment>
<keyword evidence="5 7" id="KW-1133">Transmembrane helix</keyword>
<dbReference type="Proteomes" id="UP000533469">
    <property type="component" value="Unassembled WGS sequence"/>
</dbReference>
<evidence type="ECO:0000256" key="3">
    <source>
        <dbReference type="ARBA" id="ARBA00022475"/>
    </source>
</evidence>
<comment type="caution">
    <text evidence="8">The sequence shown here is derived from an EMBL/GenBank/DDBJ whole genome shotgun (WGS) entry which is preliminary data.</text>
</comment>
<dbReference type="EMBL" id="JACICD010000014">
    <property type="protein sequence ID" value="MBB3773795.1"/>
    <property type="molecule type" value="Genomic_DNA"/>
</dbReference>
<feature type="transmembrane region" description="Helical" evidence="7">
    <location>
        <begin position="114"/>
        <end position="134"/>
    </location>
</feature>
<evidence type="ECO:0000256" key="7">
    <source>
        <dbReference type="SAM" id="Phobius"/>
    </source>
</evidence>
<evidence type="ECO:0000256" key="6">
    <source>
        <dbReference type="ARBA" id="ARBA00023136"/>
    </source>
</evidence>
<keyword evidence="9" id="KW-1185">Reference proteome</keyword>
<sequence>MSLETAHAPQDGQTSLAGLVRQANHLLASIPQSLPLLALRFALAVPFFLSGLTKWDGFLHLSTGARFLFEEEFRLHILGGEYTYPFPMVMAAAAGIGEIALPVLLVLGLATRCAALGLLAMTAIIQLTIPEGWANFHLPWAAMALSLMVFGGGRLSLDQLLRASRRSGIRTMPTK</sequence>
<name>A0A839ZGW8_9HYPH</name>
<feature type="transmembrane region" description="Helical" evidence="7">
    <location>
        <begin position="140"/>
        <end position="157"/>
    </location>
</feature>
<evidence type="ECO:0000256" key="4">
    <source>
        <dbReference type="ARBA" id="ARBA00022692"/>
    </source>
</evidence>
<protein>
    <submittedName>
        <fullName evidence="8">Putative oxidoreductase</fullName>
    </submittedName>
</protein>
<dbReference type="InterPro" id="IPR032808">
    <property type="entry name" value="DoxX"/>
</dbReference>
<evidence type="ECO:0000313" key="9">
    <source>
        <dbReference type="Proteomes" id="UP000533469"/>
    </source>
</evidence>
<dbReference type="RefSeq" id="WP_183192002.1">
    <property type="nucleotide sequence ID" value="NZ_JACICD010000014.1"/>
</dbReference>
<proteinExistence type="inferred from homology"/>
<keyword evidence="6 7" id="KW-0472">Membrane</keyword>
<keyword evidence="3" id="KW-1003">Cell membrane</keyword>
<accession>A0A839ZGW8</accession>
<dbReference type="PANTHER" id="PTHR33452">
    <property type="entry name" value="OXIDOREDUCTASE CATD-RELATED"/>
    <property type="match status" value="1"/>
</dbReference>
<dbReference type="Pfam" id="PF07681">
    <property type="entry name" value="DoxX"/>
    <property type="match status" value="1"/>
</dbReference>
<dbReference type="GO" id="GO:0005886">
    <property type="term" value="C:plasma membrane"/>
    <property type="evidence" value="ECO:0007669"/>
    <property type="project" value="UniProtKB-SubCell"/>
</dbReference>
<evidence type="ECO:0000256" key="2">
    <source>
        <dbReference type="ARBA" id="ARBA00006679"/>
    </source>
</evidence>
<evidence type="ECO:0000256" key="1">
    <source>
        <dbReference type="ARBA" id="ARBA00004651"/>
    </source>
</evidence>
<organism evidence="8 9">
    <name type="scientific">Ancylobacter tetraedralis</name>
    <dbReference type="NCBI Taxonomy" id="217068"/>
    <lineage>
        <taxon>Bacteria</taxon>
        <taxon>Pseudomonadati</taxon>
        <taxon>Pseudomonadota</taxon>
        <taxon>Alphaproteobacteria</taxon>
        <taxon>Hyphomicrobiales</taxon>
        <taxon>Xanthobacteraceae</taxon>
        <taxon>Ancylobacter</taxon>
    </lineage>
</organism>
<keyword evidence="4 7" id="KW-0812">Transmembrane</keyword>